<dbReference type="InterPro" id="IPR011009">
    <property type="entry name" value="Kinase-like_dom_sf"/>
</dbReference>
<organism evidence="2 3">
    <name type="scientific">Phyllotreta striolata</name>
    <name type="common">Striped flea beetle</name>
    <name type="synonym">Crioceris striolata</name>
    <dbReference type="NCBI Taxonomy" id="444603"/>
    <lineage>
        <taxon>Eukaryota</taxon>
        <taxon>Metazoa</taxon>
        <taxon>Ecdysozoa</taxon>
        <taxon>Arthropoda</taxon>
        <taxon>Hexapoda</taxon>
        <taxon>Insecta</taxon>
        <taxon>Pterygota</taxon>
        <taxon>Neoptera</taxon>
        <taxon>Endopterygota</taxon>
        <taxon>Coleoptera</taxon>
        <taxon>Polyphaga</taxon>
        <taxon>Cucujiformia</taxon>
        <taxon>Chrysomeloidea</taxon>
        <taxon>Chrysomelidae</taxon>
        <taxon>Galerucinae</taxon>
        <taxon>Alticini</taxon>
        <taxon>Phyllotreta</taxon>
    </lineage>
</organism>
<evidence type="ECO:0000313" key="2">
    <source>
        <dbReference type="EMBL" id="CAG9858854.1"/>
    </source>
</evidence>
<sequence length="411" mass="48249">MNDENRNTELVNWFKKALGTEECTVELQGMKEKGDGYLADINFAKITLNETNKNSQELYLIAKVSRTAVDMRSFSEDLCKREVAFYAEIVPLMYQFQKEKSIERPFKALPKCYKAFETKETEVIVQDNMVQKGYRLHNKRIPMNMNHIKLALRNYAKFHAISLALNDQRPEEFERIERNYTNLFLEKINLFEGMYKSTVEKVIGNLIEIGRSDLAKRYEKLMERGTCNILIDLFNDLPKERVITHADCHNGNLLFKYRDNEENNPTDMVMLDFQISCVFSPMIDLALFLYCGGSKVELDQLEYILEYYHKELSSFLSELGSDVEKLFPVSVMWEHWRKYAFHGFNGGTCILELFFVETDDVPNFDDTSTWQDDGSGSGDQKLFNIKVKNREPYLERLRDIVEHYLNFNKIH</sequence>
<dbReference type="Pfam" id="PF02958">
    <property type="entry name" value="EcKL"/>
    <property type="match status" value="1"/>
</dbReference>
<protein>
    <recommendedName>
        <fullName evidence="1">CHK kinase-like domain-containing protein</fullName>
    </recommendedName>
</protein>
<dbReference type="EMBL" id="OU900095">
    <property type="protein sequence ID" value="CAG9858854.1"/>
    <property type="molecule type" value="Genomic_DNA"/>
</dbReference>
<feature type="domain" description="CHK kinase-like" evidence="1">
    <location>
        <begin position="124"/>
        <end position="318"/>
    </location>
</feature>
<dbReference type="OrthoDB" id="8250698at2759"/>
<dbReference type="Gene3D" id="3.90.1200.10">
    <property type="match status" value="1"/>
</dbReference>
<dbReference type="SMART" id="SM00587">
    <property type="entry name" value="CHK"/>
    <property type="match status" value="1"/>
</dbReference>
<dbReference type="InterPro" id="IPR004119">
    <property type="entry name" value="EcKL"/>
</dbReference>
<dbReference type="AlphaFoldDB" id="A0A9N9THU9"/>
<accession>A0A9N9THU9</accession>
<reference evidence="2" key="1">
    <citation type="submission" date="2022-01" db="EMBL/GenBank/DDBJ databases">
        <authorList>
            <person name="King R."/>
        </authorList>
    </citation>
    <scope>NUCLEOTIDE SEQUENCE</scope>
</reference>
<evidence type="ECO:0000259" key="1">
    <source>
        <dbReference type="SMART" id="SM00587"/>
    </source>
</evidence>
<dbReference type="Proteomes" id="UP001153712">
    <property type="component" value="Chromosome 2"/>
</dbReference>
<evidence type="ECO:0000313" key="3">
    <source>
        <dbReference type="Proteomes" id="UP001153712"/>
    </source>
</evidence>
<dbReference type="SUPFAM" id="SSF56112">
    <property type="entry name" value="Protein kinase-like (PK-like)"/>
    <property type="match status" value="1"/>
</dbReference>
<proteinExistence type="predicted"/>
<gene>
    <name evidence="2" type="ORF">PHYEVI_LOCUS5241</name>
</gene>
<name>A0A9N9THU9_PHYSR</name>
<dbReference type="PANTHER" id="PTHR11012">
    <property type="entry name" value="PROTEIN KINASE-LIKE DOMAIN-CONTAINING"/>
    <property type="match status" value="1"/>
</dbReference>
<dbReference type="PANTHER" id="PTHR11012:SF30">
    <property type="entry name" value="PROTEIN KINASE-LIKE DOMAIN-CONTAINING"/>
    <property type="match status" value="1"/>
</dbReference>
<dbReference type="InterPro" id="IPR015897">
    <property type="entry name" value="CHK_kinase-like"/>
</dbReference>
<keyword evidence="3" id="KW-1185">Reference proteome</keyword>